<dbReference type="InterPro" id="IPR001841">
    <property type="entry name" value="Znf_RING"/>
</dbReference>
<dbReference type="OrthoDB" id="264917at2759"/>
<dbReference type="GO" id="GO:0061630">
    <property type="term" value="F:ubiquitin protein ligase activity"/>
    <property type="evidence" value="ECO:0007669"/>
    <property type="project" value="TreeGrafter"/>
</dbReference>
<proteinExistence type="predicted"/>
<dbReference type="Gene3D" id="1.20.58.1480">
    <property type="match status" value="1"/>
</dbReference>
<dbReference type="GO" id="GO:0008270">
    <property type="term" value="F:zinc ion binding"/>
    <property type="evidence" value="ECO:0007669"/>
    <property type="project" value="UniProtKB-KW"/>
</dbReference>
<dbReference type="AlphaFoldDB" id="A0A178ZKB3"/>
<protein>
    <recommendedName>
        <fullName evidence="6">RING-type domain-containing protein</fullName>
    </recommendedName>
</protein>
<dbReference type="RefSeq" id="XP_018693605.1">
    <property type="nucleotide sequence ID" value="XM_018836752.1"/>
</dbReference>
<dbReference type="CDD" id="cd16514">
    <property type="entry name" value="RING-HC_LONFs_rpt2"/>
    <property type="match status" value="1"/>
</dbReference>
<reference evidence="4 5" key="1">
    <citation type="submission" date="2016-04" db="EMBL/GenBank/DDBJ databases">
        <title>Draft genome of Fonsecaea erecta CBS 125763.</title>
        <authorList>
            <person name="Weiss V.A."/>
            <person name="Vicente V.A."/>
            <person name="Raittz R.T."/>
            <person name="Moreno L.F."/>
            <person name="De Souza E.M."/>
            <person name="Pedrosa F.O."/>
            <person name="Steffens M.B."/>
            <person name="Faoro H."/>
            <person name="Tadra-Sfeir M.Z."/>
            <person name="Najafzadeh M.J."/>
            <person name="Felipe M.S."/>
            <person name="Teixeira M."/>
            <person name="Sun J."/>
            <person name="Xi L."/>
            <person name="Gomes R."/>
            <person name="De Azevedo C.M."/>
            <person name="Salgado C.G."/>
            <person name="Da Silva M.B."/>
            <person name="Nascimento M.F."/>
            <person name="Queiroz-Telles F."/>
            <person name="Attili D.S."/>
            <person name="Gorbushina A."/>
        </authorList>
    </citation>
    <scope>NUCLEOTIDE SEQUENCE [LARGE SCALE GENOMIC DNA]</scope>
    <source>
        <strain evidence="4 5">CBS 125763</strain>
    </source>
</reference>
<accession>A0A178ZKB3</accession>
<dbReference type="PROSITE" id="PS50089">
    <property type="entry name" value="ZF_RING_2"/>
    <property type="match status" value="1"/>
</dbReference>
<organism evidence="4 5">
    <name type="scientific">Fonsecaea erecta</name>
    <dbReference type="NCBI Taxonomy" id="1367422"/>
    <lineage>
        <taxon>Eukaryota</taxon>
        <taxon>Fungi</taxon>
        <taxon>Dikarya</taxon>
        <taxon>Ascomycota</taxon>
        <taxon>Pezizomycotina</taxon>
        <taxon>Eurotiomycetes</taxon>
        <taxon>Chaetothyriomycetidae</taxon>
        <taxon>Chaetothyriales</taxon>
        <taxon>Herpotrichiellaceae</taxon>
        <taxon>Fonsecaea</taxon>
    </lineage>
</organism>
<dbReference type="Pfam" id="PF02190">
    <property type="entry name" value="LON_substr_bdg"/>
    <property type="match status" value="1"/>
</dbReference>
<dbReference type="InterPro" id="IPR046336">
    <property type="entry name" value="Lon_prtase_N_sf"/>
</dbReference>
<dbReference type="PANTHER" id="PTHR23327:SF42">
    <property type="entry name" value="LON PEPTIDASE N-TERMINAL DOMAIN AND RING FINGER PROTEIN C14F5.10C"/>
    <property type="match status" value="1"/>
</dbReference>
<evidence type="ECO:0000259" key="2">
    <source>
        <dbReference type="PROSITE" id="PS50089"/>
    </source>
</evidence>
<evidence type="ECO:0000259" key="3">
    <source>
        <dbReference type="PROSITE" id="PS51787"/>
    </source>
</evidence>
<dbReference type="SUPFAM" id="SSF88697">
    <property type="entry name" value="PUA domain-like"/>
    <property type="match status" value="1"/>
</dbReference>
<dbReference type="EMBL" id="LVYI01000004">
    <property type="protein sequence ID" value="OAP60238.1"/>
    <property type="molecule type" value="Genomic_DNA"/>
</dbReference>
<dbReference type="InterPro" id="IPR013083">
    <property type="entry name" value="Znf_RING/FYVE/PHD"/>
</dbReference>
<dbReference type="SMART" id="SM00184">
    <property type="entry name" value="RING"/>
    <property type="match status" value="2"/>
</dbReference>
<evidence type="ECO:0008006" key="6">
    <source>
        <dbReference type="Google" id="ProtNLM"/>
    </source>
</evidence>
<dbReference type="InterPro" id="IPR015947">
    <property type="entry name" value="PUA-like_sf"/>
</dbReference>
<dbReference type="STRING" id="1367422.A0A178ZKB3"/>
<dbReference type="Gene3D" id="2.30.130.40">
    <property type="entry name" value="LON domain-like"/>
    <property type="match status" value="1"/>
</dbReference>
<keyword evidence="5" id="KW-1185">Reference proteome</keyword>
<keyword evidence="1" id="KW-0862">Zinc</keyword>
<dbReference type="SUPFAM" id="SSF57850">
    <property type="entry name" value="RING/U-box"/>
    <property type="match status" value="2"/>
</dbReference>
<keyword evidence="1" id="KW-0479">Metal-binding</keyword>
<dbReference type="Gene3D" id="3.30.40.10">
    <property type="entry name" value="Zinc/RING finger domain, C3HC4 (zinc finger)"/>
    <property type="match status" value="2"/>
</dbReference>
<comment type="caution">
    <text evidence="4">The sequence shown here is derived from an EMBL/GenBank/DDBJ whole genome shotgun (WGS) entry which is preliminary data.</text>
</comment>
<gene>
    <name evidence="4" type="ORF">AYL99_05240</name>
</gene>
<dbReference type="Proteomes" id="UP000078343">
    <property type="component" value="Unassembled WGS sequence"/>
</dbReference>
<dbReference type="InterPro" id="IPR003111">
    <property type="entry name" value="Lon_prtase_N"/>
</dbReference>
<keyword evidence="1" id="KW-0863">Zinc-finger</keyword>
<dbReference type="PROSITE" id="PS51787">
    <property type="entry name" value="LON_N"/>
    <property type="match status" value="1"/>
</dbReference>
<dbReference type="SMART" id="SM00464">
    <property type="entry name" value="LON"/>
    <property type="match status" value="1"/>
</dbReference>
<dbReference type="PANTHER" id="PTHR23327">
    <property type="entry name" value="RING FINGER PROTEIN 127"/>
    <property type="match status" value="1"/>
</dbReference>
<feature type="domain" description="Lon N-terminal" evidence="3">
    <location>
        <begin position="286"/>
        <end position="508"/>
    </location>
</feature>
<sequence>MSDGSQLGTTPQDGFDAYSNARDIVKLFQCSQCSLPFSEPMTLPCGNTLCGQCLPPVYKRENITYPVDEGRSEGFLCPFDGCSSEHSLGDCGVDVTLNKIGHTVQAFISKYMAEAPQIPLKLEEKLNPHSPSASSTGGVPHSRVLSGGRIAATFVLAENGELNYHSDVLYTSVDANTADSVRAADATVLETLKEAIRVELECQVCYQILLDPLTTSCGHTFCARCFRRAMDHSTQCPTCRRLVPLVHTQQMTPNNKRIELLIQHLLPDLLVARKALAAQEDMTDEETQLPLFPCTLVYPQMPTFLHIFEPRYRLMIRRVLENGTRKFGMLAYKPHSEVQPDGPHWQEYGTVLFIERVEMLSDGRSLLETRGLYKFRVIETGMVDGYLTGRIERFDDISLHEEEAIEARETSLPLQPEDDELVRLCRSSTQQLLQYGLQFVRRAQARSAGWVHRRVLSTYGQPPEDAATFPYWLASVMPVSDVEKYDLLPASSVRERLKITASWIYRLEYANR</sequence>
<dbReference type="GeneID" id="30009408"/>
<evidence type="ECO:0000256" key="1">
    <source>
        <dbReference type="PROSITE-ProRule" id="PRU00175"/>
    </source>
</evidence>
<evidence type="ECO:0000313" key="5">
    <source>
        <dbReference type="Proteomes" id="UP000078343"/>
    </source>
</evidence>
<evidence type="ECO:0000313" key="4">
    <source>
        <dbReference type="EMBL" id="OAP60238.1"/>
    </source>
</evidence>
<dbReference type="Pfam" id="PF13923">
    <property type="entry name" value="zf-C3HC4_2"/>
    <property type="match status" value="1"/>
</dbReference>
<name>A0A178ZKB3_9EURO</name>
<feature type="domain" description="RING-type" evidence="2">
    <location>
        <begin position="202"/>
        <end position="240"/>
    </location>
</feature>